<feature type="compositionally biased region" description="Basic and acidic residues" evidence="1">
    <location>
        <begin position="210"/>
        <end position="225"/>
    </location>
</feature>
<dbReference type="OrthoDB" id="445919at2759"/>
<accession>K1R4T7</accession>
<name>K1R4T7_MAGGI</name>
<dbReference type="InParanoid" id="K1R4T7"/>
<evidence type="ECO:0000256" key="1">
    <source>
        <dbReference type="SAM" id="MobiDB-lite"/>
    </source>
</evidence>
<protein>
    <submittedName>
        <fullName evidence="2">Uncharacterized protein</fullName>
    </submittedName>
</protein>
<gene>
    <name evidence="2" type="ORF">CGI_10021274</name>
</gene>
<dbReference type="HOGENOM" id="CLU_491961_0_0_1"/>
<reference evidence="2" key="1">
    <citation type="journal article" date="2012" name="Nature">
        <title>The oyster genome reveals stress adaptation and complexity of shell formation.</title>
        <authorList>
            <person name="Zhang G."/>
            <person name="Fang X."/>
            <person name="Guo X."/>
            <person name="Li L."/>
            <person name="Luo R."/>
            <person name="Xu F."/>
            <person name="Yang P."/>
            <person name="Zhang L."/>
            <person name="Wang X."/>
            <person name="Qi H."/>
            <person name="Xiong Z."/>
            <person name="Que H."/>
            <person name="Xie Y."/>
            <person name="Holland P.W."/>
            <person name="Paps J."/>
            <person name="Zhu Y."/>
            <person name="Wu F."/>
            <person name="Chen Y."/>
            <person name="Wang J."/>
            <person name="Peng C."/>
            <person name="Meng J."/>
            <person name="Yang L."/>
            <person name="Liu J."/>
            <person name="Wen B."/>
            <person name="Zhang N."/>
            <person name="Huang Z."/>
            <person name="Zhu Q."/>
            <person name="Feng Y."/>
            <person name="Mount A."/>
            <person name="Hedgecock D."/>
            <person name="Xu Z."/>
            <person name="Liu Y."/>
            <person name="Domazet-Loso T."/>
            <person name="Du Y."/>
            <person name="Sun X."/>
            <person name="Zhang S."/>
            <person name="Liu B."/>
            <person name="Cheng P."/>
            <person name="Jiang X."/>
            <person name="Li J."/>
            <person name="Fan D."/>
            <person name="Wang W."/>
            <person name="Fu W."/>
            <person name="Wang T."/>
            <person name="Wang B."/>
            <person name="Zhang J."/>
            <person name="Peng Z."/>
            <person name="Li Y."/>
            <person name="Li N."/>
            <person name="Wang J."/>
            <person name="Chen M."/>
            <person name="He Y."/>
            <person name="Tan F."/>
            <person name="Song X."/>
            <person name="Zheng Q."/>
            <person name="Huang R."/>
            <person name="Yang H."/>
            <person name="Du X."/>
            <person name="Chen L."/>
            <person name="Yang M."/>
            <person name="Gaffney P.M."/>
            <person name="Wang S."/>
            <person name="Luo L."/>
            <person name="She Z."/>
            <person name="Ming Y."/>
            <person name="Huang W."/>
            <person name="Zhang S."/>
            <person name="Huang B."/>
            <person name="Zhang Y."/>
            <person name="Qu T."/>
            <person name="Ni P."/>
            <person name="Miao G."/>
            <person name="Wang J."/>
            <person name="Wang Q."/>
            <person name="Steinberg C.E."/>
            <person name="Wang H."/>
            <person name="Li N."/>
            <person name="Qian L."/>
            <person name="Zhang G."/>
            <person name="Li Y."/>
            <person name="Yang H."/>
            <person name="Liu X."/>
            <person name="Wang J."/>
            <person name="Yin Y."/>
            <person name="Wang J."/>
        </authorList>
    </citation>
    <scope>NUCLEOTIDE SEQUENCE [LARGE SCALE GENOMIC DNA]</scope>
    <source>
        <strain evidence="2">05x7-T-G4-1.051#20</strain>
    </source>
</reference>
<dbReference type="AlphaFoldDB" id="K1R4T7"/>
<dbReference type="KEGG" id="crg:105347468"/>
<evidence type="ECO:0000313" key="2">
    <source>
        <dbReference type="EMBL" id="EKC40783.1"/>
    </source>
</evidence>
<proteinExistence type="predicted"/>
<dbReference type="EMBL" id="JH818314">
    <property type="protein sequence ID" value="EKC40783.1"/>
    <property type="molecule type" value="Genomic_DNA"/>
</dbReference>
<organism evidence="2">
    <name type="scientific">Magallana gigas</name>
    <name type="common">Pacific oyster</name>
    <name type="synonym">Crassostrea gigas</name>
    <dbReference type="NCBI Taxonomy" id="29159"/>
    <lineage>
        <taxon>Eukaryota</taxon>
        <taxon>Metazoa</taxon>
        <taxon>Spiralia</taxon>
        <taxon>Lophotrochozoa</taxon>
        <taxon>Mollusca</taxon>
        <taxon>Bivalvia</taxon>
        <taxon>Autobranchia</taxon>
        <taxon>Pteriomorphia</taxon>
        <taxon>Ostreida</taxon>
        <taxon>Ostreoidea</taxon>
        <taxon>Ostreidae</taxon>
        <taxon>Magallana</taxon>
    </lineage>
</organism>
<sequence length="554" mass="63621">MAGAVPSTSGPYVFSNPMDQLRIGVPKPGARNRYITVAKTQVPLFCYSEKHKRILSRFPMDKDDDFPPLPHRMSTIPEVKKSQFKSNGLRKPGVLRMHTFSEFSSRGGGGVERTDISGLQISKPSEINELNESSDGEATKRLGNAPRKQEYFVSKIQIQERESTMLSLDGMSTSLTQRNKEVANVETAVKQAIKRYMSTIDRQPKIQYRHNQDESVVRKHYKEESVTENDEEISKPSPNTHKNGSKHSSKKETSKNNNQYAKLVKPILSKIITNTPACMFKLFGPILLSAPHGIKLWRGGTEGRRRRIHYREIHVTEILLKVANEINRIAGIPPSFIIWDRRMAMPADFKNLDPNYLTEKQFPQSPFHEALEYFKQFGRDNKLPLLHIDMHGKKNRKTNMDLDVGFKAMETHWKDQSFAKWLKNETECVFTKMFSDPKYVYEKNNMRFTVNVNPSLCGDWGGDLYTMTCQSVVMGTPAFQLEIPRAIRNQLIVDDELVTKLAQSIVDIYSTCLNRNNPLHIKIPKREQAAYSELIEKTLNDHLKIEKTFQEKQI</sequence>
<feature type="region of interest" description="Disordered" evidence="1">
    <location>
        <begin position="204"/>
        <end position="257"/>
    </location>
</feature>